<reference evidence="3" key="1">
    <citation type="journal article" date="2019" name="Int. J. Syst. Evol. Microbiol.">
        <title>The Global Catalogue of Microorganisms (GCM) 10K type strain sequencing project: providing services to taxonomists for standard genome sequencing and annotation.</title>
        <authorList>
            <consortium name="The Broad Institute Genomics Platform"/>
            <consortium name="The Broad Institute Genome Sequencing Center for Infectious Disease"/>
            <person name="Wu L."/>
            <person name="Ma J."/>
        </authorList>
    </citation>
    <scope>NUCLEOTIDE SEQUENCE [LARGE SCALE GENOMIC DNA]</scope>
    <source>
        <strain evidence="3">CECT 7806</strain>
    </source>
</reference>
<protein>
    <submittedName>
        <fullName evidence="2">Uncharacterized protein</fullName>
    </submittedName>
</protein>
<keyword evidence="1" id="KW-0732">Signal</keyword>
<evidence type="ECO:0000313" key="2">
    <source>
        <dbReference type="EMBL" id="MDN3570515.1"/>
    </source>
</evidence>
<sequence>MLRHAVILALLATPQAALARPTSTASKPADIVVNSASVPVCTHVRKKAFRPAEGWSVKTVALACKTVTAVIRQPGNKIFTGLEPNKSGKAK</sequence>
<feature type="chain" id="PRO_5047099341" evidence="1">
    <location>
        <begin position="20"/>
        <end position="91"/>
    </location>
</feature>
<proteinExistence type="predicted"/>
<comment type="caution">
    <text evidence="2">The sequence shown here is derived from an EMBL/GenBank/DDBJ whole genome shotgun (WGS) entry which is preliminary data.</text>
</comment>
<gene>
    <name evidence="2" type="ORF">QWZ18_07755</name>
</gene>
<organism evidence="2 3">
    <name type="scientific">Methylobacterium longum</name>
    <dbReference type="NCBI Taxonomy" id="767694"/>
    <lineage>
        <taxon>Bacteria</taxon>
        <taxon>Pseudomonadati</taxon>
        <taxon>Pseudomonadota</taxon>
        <taxon>Alphaproteobacteria</taxon>
        <taxon>Hyphomicrobiales</taxon>
        <taxon>Methylobacteriaceae</taxon>
        <taxon>Methylobacterium</taxon>
    </lineage>
</organism>
<feature type="signal peptide" evidence="1">
    <location>
        <begin position="1"/>
        <end position="19"/>
    </location>
</feature>
<name>A0ABT8AM46_9HYPH</name>
<keyword evidence="3" id="KW-1185">Reference proteome</keyword>
<dbReference type="Proteomes" id="UP001244297">
    <property type="component" value="Unassembled WGS sequence"/>
</dbReference>
<accession>A0ABT8AM46</accession>
<dbReference type="RefSeq" id="WP_290355419.1">
    <property type="nucleotide sequence ID" value="NZ_JAUFPT010000022.1"/>
</dbReference>
<evidence type="ECO:0000313" key="3">
    <source>
        <dbReference type="Proteomes" id="UP001244297"/>
    </source>
</evidence>
<evidence type="ECO:0000256" key="1">
    <source>
        <dbReference type="SAM" id="SignalP"/>
    </source>
</evidence>
<dbReference type="EMBL" id="JAUFPT010000022">
    <property type="protein sequence ID" value="MDN3570515.1"/>
    <property type="molecule type" value="Genomic_DNA"/>
</dbReference>